<evidence type="ECO:0000256" key="6">
    <source>
        <dbReference type="ARBA" id="ARBA00029605"/>
    </source>
</evidence>
<feature type="active site" evidence="8">
    <location>
        <position position="250"/>
    </location>
</feature>
<dbReference type="PANTHER" id="PTHR43798">
    <property type="entry name" value="MONOACYLGLYCEROL LIPASE"/>
    <property type="match status" value="1"/>
</dbReference>
<evidence type="ECO:0000256" key="5">
    <source>
        <dbReference type="ARBA" id="ARBA00022801"/>
    </source>
</evidence>
<dbReference type="RefSeq" id="WP_123207770.1">
    <property type="nucleotide sequence ID" value="NZ_JBHTHO010000004.1"/>
</dbReference>
<dbReference type="SUPFAM" id="SSF53474">
    <property type="entry name" value="alpha/beta-Hydrolases"/>
    <property type="match status" value="1"/>
</dbReference>
<dbReference type="AlphaFoldDB" id="A0A3N0B469"/>
<comment type="catalytic activity">
    <reaction evidence="1">
        <text>Release of N-terminal proline from a peptide.</text>
        <dbReference type="EC" id="3.4.11.5"/>
    </reaction>
</comment>
<protein>
    <recommendedName>
        <fullName evidence="4">Proline iminopeptidase</fullName>
        <ecNumber evidence="3">3.4.11.5</ecNumber>
    </recommendedName>
    <alternativeName>
        <fullName evidence="6">Prolyl aminopeptidase</fullName>
    </alternativeName>
</protein>
<dbReference type="GO" id="GO:0016020">
    <property type="term" value="C:membrane"/>
    <property type="evidence" value="ECO:0007669"/>
    <property type="project" value="TreeGrafter"/>
</dbReference>
<evidence type="ECO:0000313" key="11">
    <source>
        <dbReference type="Proteomes" id="UP000269591"/>
    </source>
</evidence>
<evidence type="ECO:0000313" key="10">
    <source>
        <dbReference type="EMBL" id="RNL41907.1"/>
    </source>
</evidence>
<dbReference type="EC" id="3.4.11.5" evidence="3"/>
<accession>A0A3N0B469</accession>
<dbReference type="NCBIfam" id="TIGR01250">
    <property type="entry name" value="pro_imino_pep_2"/>
    <property type="match status" value="1"/>
</dbReference>
<keyword evidence="5 7" id="KW-0378">Hydrolase</keyword>
<proteinExistence type="inferred from homology"/>
<feature type="active site" description="Nucleophile" evidence="8">
    <location>
        <position position="109"/>
    </location>
</feature>
<dbReference type="InterPro" id="IPR050266">
    <property type="entry name" value="AB_hydrolase_sf"/>
</dbReference>
<name>A0A3N0B469_9ACTN</name>
<dbReference type="PRINTS" id="PR00793">
    <property type="entry name" value="PROAMNOPTASE"/>
</dbReference>
<comment type="similarity">
    <text evidence="2 7">Belongs to the peptidase S33 family.</text>
</comment>
<dbReference type="InterPro" id="IPR005945">
    <property type="entry name" value="Pro_imino_pep"/>
</dbReference>
<evidence type="ECO:0000256" key="2">
    <source>
        <dbReference type="ARBA" id="ARBA00010088"/>
    </source>
</evidence>
<dbReference type="EMBL" id="QIBX01000001">
    <property type="protein sequence ID" value="RNL41907.1"/>
    <property type="molecule type" value="Genomic_DNA"/>
</dbReference>
<dbReference type="InterPro" id="IPR000073">
    <property type="entry name" value="AB_hydrolase_1"/>
</dbReference>
<evidence type="ECO:0000256" key="8">
    <source>
        <dbReference type="PIRSR" id="PIRSR005539-1"/>
    </source>
</evidence>
<evidence type="ECO:0000256" key="4">
    <source>
        <dbReference type="ARBA" id="ARBA00021843"/>
    </source>
</evidence>
<dbReference type="Pfam" id="PF00561">
    <property type="entry name" value="Abhydrolase_1"/>
    <property type="match status" value="1"/>
</dbReference>
<evidence type="ECO:0000256" key="1">
    <source>
        <dbReference type="ARBA" id="ARBA00001585"/>
    </source>
</evidence>
<dbReference type="PIRSF" id="PIRSF005539">
    <property type="entry name" value="Pept_S33_TRI_F1"/>
    <property type="match status" value="1"/>
</dbReference>
<dbReference type="Gene3D" id="3.40.50.1820">
    <property type="entry name" value="alpha/beta hydrolase"/>
    <property type="match status" value="1"/>
</dbReference>
<dbReference type="InterPro" id="IPR029058">
    <property type="entry name" value="AB_hydrolase_fold"/>
</dbReference>
<dbReference type="GO" id="GO:0004177">
    <property type="term" value="F:aminopeptidase activity"/>
    <property type="evidence" value="ECO:0007669"/>
    <property type="project" value="UniProtKB-EC"/>
</dbReference>
<organism evidence="10 11">
    <name type="scientific">Slackia equolifaciens</name>
    <dbReference type="NCBI Taxonomy" id="498718"/>
    <lineage>
        <taxon>Bacteria</taxon>
        <taxon>Bacillati</taxon>
        <taxon>Actinomycetota</taxon>
        <taxon>Coriobacteriia</taxon>
        <taxon>Eggerthellales</taxon>
        <taxon>Eggerthellaceae</taxon>
        <taxon>Slackia</taxon>
    </lineage>
</organism>
<sequence length="299" mass="33663">MANIKETYVDYLGFKTYCKIFEPENPDPAKKPLLVLHGGPGDCHNYLLTYGELADRAGRKVVFYDQIGCGKSMIPHQEDEFYTYDLWVNEFYAVREALGLDDIHLFGNSWGGMLGMLCMMKDDTGVNSFVINSSPVRIQTWLDEANRLLKYMPQDMQDALAEAERTGDYETPEAKAAADEYYKRHVVGFYENDPDYPQMVKDSFAGVGECYMIMQGASEFVVTGKMRDWDIREGVKNIKVPCMALSGTDDEGTPYTIKEGVDLIPGCEWTLIQGAPHIANATHPEECLAAVEGFISRFD</sequence>
<reference evidence="11" key="1">
    <citation type="submission" date="2018-05" db="EMBL/GenBank/DDBJ databases">
        <title>Genome Sequencing of selected type strains of the family Eggerthellaceae.</title>
        <authorList>
            <person name="Danylec N."/>
            <person name="Stoll D.A."/>
            <person name="Doetsch A."/>
            <person name="Huch M."/>
        </authorList>
    </citation>
    <scope>NUCLEOTIDE SEQUENCE [LARGE SCALE GENOMIC DNA]</scope>
    <source>
        <strain evidence="11">DSM 24851</strain>
    </source>
</reference>
<dbReference type="GO" id="GO:0006508">
    <property type="term" value="P:proteolysis"/>
    <property type="evidence" value="ECO:0007669"/>
    <property type="project" value="InterPro"/>
</dbReference>
<dbReference type="Proteomes" id="UP000269591">
    <property type="component" value="Unassembled WGS sequence"/>
</dbReference>
<evidence type="ECO:0000256" key="3">
    <source>
        <dbReference type="ARBA" id="ARBA00012568"/>
    </source>
</evidence>
<dbReference type="PANTHER" id="PTHR43798:SF31">
    <property type="entry name" value="AB HYDROLASE SUPERFAMILY PROTEIN YCLE"/>
    <property type="match status" value="1"/>
</dbReference>
<dbReference type="OrthoDB" id="9796770at2"/>
<evidence type="ECO:0000256" key="7">
    <source>
        <dbReference type="PIRNR" id="PIRNR005539"/>
    </source>
</evidence>
<evidence type="ECO:0000259" key="9">
    <source>
        <dbReference type="Pfam" id="PF00561"/>
    </source>
</evidence>
<feature type="active site" description="Proton donor" evidence="8">
    <location>
        <position position="277"/>
    </location>
</feature>
<comment type="caution">
    <text evidence="10">The sequence shown here is derived from an EMBL/GenBank/DDBJ whole genome shotgun (WGS) entry which is preliminary data.</text>
</comment>
<feature type="domain" description="AB hydrolase-1" evidence="9">
    <location>
        <begin position="31"/>
        <end position="284"/>
    </location>
</feature>
<dbReference type="InterPro" id="IPR002410">
    <property type="entry name" value="Peptidase_S33"/>
</dbReference>
<gene>
    <name evidence="10" type="ORF">DMP06_00385</name>
</gene>
<keyword evidence="11" id="KW-1185">Reference proteome</keyword>